<sequence>MINDMKIDLVRTIVAIGIGALIGWGFYALAQDSVDGQPLGFAIGIETALLGMGLFGVTYNESPRSGTAIRATCALGFVVLLVLNAIYAYTGLNTSFYILNGIIALILILIVNSVYKSNQ</sequence>
<reference evidence="2" key="1">
    <citation type="submission" date="2009-11" db="EMBL/GenBank/DDBJ databases">
        <authorList>
            <person name="Weinstock G."/>
            <person name="Sodergren E."/>
            <person name="Clifton S."/>
            <person name="Fulton L."/>
            <person name="Fulton B."/>
            <person name="Courtney L."/>
            <person name="Fronick C."/>
            <person name="Harrison M."/>
            <person name="Strong C."/>
            <person name="Farmer C."/>
            <person name="Delahaunty K."/>
            <person name="Markovic C."/>
            <person name="Hall O."/>
            <person name="Minx P."/>
            <person name="Tomlinson C."/>
            <person name="Mitreva M."/>
            <person name="Nelson J."/>
            <person name="Hou S."/>
            <person name="Wollam A."/>
            <person name="Pepin K.H."/>
            <person name="Johnson M."/>
            <person name="Bhonagiri V."/>
            <person name="Nash W.E."/>
            <person name="Warren W."/>
            <person name="Chinwalla A."/>
            <person name="Mardis E.R."/>
            <person name="Wilson R.K."/>
        </authorList>
    </citation>
    <scope>NUCLEOTIDE SEQUENCE [LARGE SCALE GENOMIC DNA]</scope>
    <source>
        <strain evidence="2">DSM 18205</strain>
    </source>
</reference>
<proteinExistence type="predicted"/>
<dbReference type="AlphaFoldDB" id="D1PHP1"/>
<accession>D1PHP1</accession>
<evidence type="ECO:0000313" key="3">
    <source>
        <dbReference type="Proteomes" id="UP000004477"/>
    </source>
</evidence>
<gene>
    <name evidence="2" type="ORF">PREVCOP_06761</name>
</gene>
<dbReference type="STRING" id="537011.PREVCOP_06761"/>
<comment type="caution">
    <text evidence="2">The sequence shown here is derived from an EMBL/GenBank/DDBJ whole genome shotgun (WGS) entry which is preliminary data.</text>
</comment>
<dbReference type="PaxDb" id="537011-PREVCOP_06761"/>
<keyword evidence="1" id="KW-1133">Transmembrane helix</keyword>
<keyword evidence="1" id="KW-0812">Transmembrane</keyword>
<organism evidence="2 3">
    <name type="scientific">Segatella copri DSM 18205</name>
    <dbReference type="NCBI Taxonomy" id="537011"/>
    <lineage>
        <taxon>Bacteria</taxon>
        <taxon>Pseudomonadati</taxon>
        <taxon>Bacteroidota</taxon>
        <taxon>Bacteroidia</taxon>
        <taxon>Bacteroidales</taxon>
        <taxon>Prevotellaceae</taxon>
        <taxon>Segatella</taxon>
    </lineage>
</organism>
<feature type="transmembrane region" description="Helical" evidence="1">
    <location>
        <begin position="39"/>
        <end position="59"/>
    </location>
</feature>
<feature type="transmembrane region" description="Helical" evidence="1">
    <location>
        <begin position="96"/>
        <end position="115"/>
    </location>
</feature>
<keyword evidence="3" id="KW-1185">Reference proteome</keyword>
<dbReference type="Proteomes" id="UP000004477">
    <property type="component" value="Unassembled WGS sequence"/>
</dbReference>
<dbReference type="HOGENOM" id="CLU_2059238_0_0_10"/>
<evidence type="ECO:0000313" key="2">
    <source>
        <dbReference type="EMBL" id="EFB33791.1"/>
    </source>
</evidence>
<dbReference type="EMBL" id="ACBX02000056">
    <property type="protein sequence ID" value="EFB33791.1"/>
    <property type="molecule type" value="Genomic_DNA"/>
</dbReference>
<keyword evidence="1" id="KW-0472">Membrane</keyword>
<evidence type="ECO:0000256" key="1">
    <source>
        <dbReference type="SAM" id="Phobius"/>
    </source>
</evidence>
<name>D1PHP1_9BACT</name>
<feature type="transmembrane region" description="Helical" evidence="1">
    <location>
        <begin position="71"/>
        <end position="90"/>
    </location>
</feature>
<feature type="transmembrane region" description="Helical" evidence="1">
    <location>
        <begin position="9"/>
        <end position="27"/>
    </location>
</feature>
<protein>
    <submittedName>
        <fullName evidence="2">Uncharacterized protein</fullName>
    </submittedName>
</protein>